<feature type="region of interest" description="Disordered" evidence="2">
    <location>
        <begin position="131"/>
        <end position="161"/>
    </location>
</feature>
<accession>A0A1B7TB00</accession>
<evidence type="ECO:0000256" key="2">
    <source>
        <dbReference type="SAM" id="MobiDB-lite"/>
    </source>
</evidence>
<keyword evidence="1" id="KW-0175">Coiled coil</keyword>
<reference evidence="4" key="1">
    <citation type="journal article" date="2016" name="Proc. Natl. Acad. Sci. U.S.A.">
        <title>Comparative genomics of biotechnologically important yeasts.</title>
        <authorList>
            <person name="Riley R."/>
            <person name="Haridas S."/>
            <person name="Wolfe K.H."/>
            <person name="Lopes M.R."/>
            <person name="Hittinger C.T."/>
            <person name="Goeker M."/>
            <person name="Salamov A.A."/>
            <person name="Wisecaver J.H."/>
            <person name="Long T.M."/>
            <person name="Calvey C.H."/>
            <person name="Aerts A.L."/>
            <person name="Barry K.W."/>
            <person name="Choi C."/>
            <person name="Clum A."/>
            <person name="Coughlan A.Y."/>
            <person name="Deshpande S."/>
            <person name="Douglass A.P."/>
            <person name="Hanson S.J."/>
            <person name="Klenk H.-P."/>
            <person name="LaButti K.M."/>
            <person name="Lapidus A."/>
            <person name="Lindquist E.A."/>
            <person name="Lipzen A.M."/>
            <person name="Meier-Kolthoff J.P."/>
            <person name="Ohm R.A."/>
            <person name="Otillar R.P."/>
            <person name="Pangilinan J.L."/>
            <person name="Peng Y."/>
            <person name="Rokas A."/>
            <person name="Rosa C.A."/>
            <person name="Scheuner C."/>
            <person name="Sibirny A.A."/>
            <person name="Slot J.C."/>
            <person name="Stielow J.B."/>
            <person name="Sun H."/>
            <person name="Kurtzman C.P."/>
            <person name="Blackwell M."/>
            <person name="Grigoriev I.V."/>
            <person name="Jeffries T.W."/>
        </authorList>
    </citation>
    <scope>NUCLEOTIDE SEQUENCE [LARGE SCALE GENOMIC DNA]</scope>
    <source>
        <strain evidence="4">NRRL Y-1626</strain>
    </source>
</reference>
<feature type="coiled-coil region" evidence="1">
    <location>
        <begin position="175"/>
        <end position="202"/>
    </location>
</feature>
<sequence>MPSRKNYNQNAKSVYLNVYKQLLPHFEEVLSPKEQSMMISKLIQYNKMVTSHNQKLAIKYRSVDKTPIIAVLLIYKELGEHSNADEIFDQFNEFGGMNVTPAMTRYLKNYLAEKLFGIKVDSLKAVARKDSLKGKSPDTVAKERSSRGITKNKQKRKLEEDTTEKWNLAKEHNSLSFLFSNLKNHNSEIENTEKEEEDEDDVRLVQNNDDISLENPTLSSKNWPEVPLKDVFAIAEVFNFDNSLTFLLVNAYLNLKKVFICKKKCLAALLTIICKNYYKKLIEKNHNFERLIDLKLFSLFTCNIDDLKFCTNL</sequence>
<dbReference type="EMBL" id="LXPE01000035">
    <property type="protein sequence ID" value="OBA25900.1"/>
    <property type="molecule type" value="Genomic_DNA"/>
</dbReference>
<proteinExistence type="predicted"/>
<evidence type="ECO:0000313" key="3">
    <source>
        <dbReference type="EMBL" id="OBA25900.1"/>
    </source>
</evidence>
<organism evidence="3 4">
    <name type="scientific">Hanseniaspora valbyensis NRRL Y-1626</name>
    <dbReference type="NCBI Taxonomy" id="766949"/>
    <lineage>
        <taxon>Eukaryota</taxon>
        <taxon>Fungi</taxon>
        <taxon>Dikarya</taxon>
        <taxon>Ascomycota</taxon>
        <taxon>Saccharomycotina</taxon>
        <taxon>Saccharomycetes</taxon>
        <taxon>Saccharomycodales</taxon>
        <taxon>Saccharomycodaceae</taxon>
        <taxon>Hanseniaspora</taxon>
    </lineage>
</organism>
<name>A0A1B7TB00_9ASCO</name>
<feature type="compositionally biased region" description="Basic and acidic residues" evidence="2">
    <location>
        <begin position="131"/>
        <end position="146"/>
    </location>
</feature>
<evidence type="ECO:0000256" key="1">
    <source>
        <dbReference type="SAM" id="Coils"/>
    </source>
</evidence>
<dbReference type="AlphaFoldDB" id="A0A1B7TB00"/>
<dbReference type="OrthoDB" id="3972705at2759"/>
<gene>
    <name evidence="3" type="ORF">HANVADRAFT_53572</name>
</gene>
<evidence type="ECO:0000313" key="4">
    <source>
        <dbReference type="Proteomes" id="UP000092321"/>
    </source>
</evidence>
<comment type="caution">
    <text evidence="3">The sequence shown here is derived from an EMBL/GenBank/DDBJ whole genome shotgun (WGS) entry which is preliminary data.</text>
</comment>
<protein>
    <submittedName>
        <fullName evidence="3">Uncharacterized protein</fullName>
    </submittedName>
</protein>
<dbReference type="Proteomes" id="UP000092321">
    <property type="component" value="Unassembled WGS sequence"/>
</dbReference>
<keyword evidence="4" id="KW-1185">Reference proteome</keyword>
<feature type="non-terminal residue" evidence="3">
    <location>
        <position position="313"/>
    </location>
</feature>